<keyword evidence="5" id="KW-0804">Transcription</keyword>
<dbReference type="Pfam" id="PF04560">
    <property type="entry name" value="RNA_pol_Rpb2_7"/>
    <property type="match status" value="1"/>
</dbReference>
<dbReference type="GO" id="GO:0003899">
    <property type="term" value="F:DNA-directed RNA polymerase activity"/>
    <property type="evidence" value="ECO:0007669"/>
    <property type="project" value="UniProtKB-EC"/>
</dbReference>
<evidence type="ECO:0000256" key="6">
    <source>
        <dbReference type="SAM" id="Coils"/>
    </source>
</evidence>
<keyword evidence="4" id="KW-0548">Nucleotidyltransferase</keyword>
<evidence type="ECO:0000256" key="3">
    <source>
        <dbReference type="ARBA" id="ARBA00022679"/>
    </source>
</evidence>
<dbReference type="SUPFAM" id="SSF64484">
    <property type="entry name" value="beta and beta-prime subunits of DNA dependent RNA-polymerase"/>
    <property type="match status" value="1"/>
</dbReference>
<dbReference type="Gene3D" id="2.40.50.150">
    <property type="match status" value="1"/>
</dbReference>
<keyword evidence="2" id="KW-0240">DNA-directed RNA polymerase</keyword>
<proteinExistence type="predicted"/>
<keyword evidence="3" id="KW-0808">Transferase</keyword>
<protein>
    <recommendedName>
        <fullName evidence="1">DNA-directed RNA polymerase</fullName>
        <ecNumber evidence="1">2.7.7.6</ecNumber>
    </recommendedName>
</protein>
<dbReference type="GO" id="GO:0006351">
    <property type="term" value="P:DNA-templated transcription"/>
    <property type="evidence" value="ECO:0007669"/>
    <property type="project" value="InterPro"/>
</dbReference>
<evidence type="ECO:0000256" key="1">
    <source>
        <dbReference type="ARBA" id="ARBA00012418"/>
    </source>
</evidence>
<dbReference type="GO" id="GO:0000428">
    <property type="term" value="C:DNA-directed RNA polymerase complex"/>
    <property type="evidence" value="ECO:0007669"/>
    <property type="project" value="UniProtKB-KW"/>
</dbReference>
<name>A0A6C0CG72_9ZZZZ</name>
<dbReference type="Pfam" id="PF04565">
    <property type="entry name" value="RNA_pol_Rpb2_3"/>
    <property type="match status" value="1"/>
</dbReference>
<evidence type="ECO:0000259" key="7">
    <source>
        <dbReference type="Pfam" id="PF00562"/>
    </source>
</evidence>
<evidence type="ECO:0000256" key="5">
    <source>
        <dbReference type="ARBA" id="ARBA00023163"/>
    </source>
</evidence>
<evidence type="ECO:0000259" key="9">
    <source>
        <dbReference type="Pfam" id="PF04565"/>
    </source>
</evidence>
<dbReference type="Gene3D" id="3.90.1100.10">
    <property type="match status" value="1"/>
</dbReference>
<dbReference type="InterPro" id="IPR014724">
    <property type="entry name" value="RNA_pol_RPB2_OB-fold"/>
</dbReference>
<dbReference type="InterPro" id="IPR007641">
    <property type="entry name" value="RNA_pol_Rpb2_7"/>
</dbReference>
<dbReference type="Gene3D" id="3.90.1800.10">
    <property type="entry name" value="RNA polymerase alpha subunit dimerisation domain"/>
    <property type="match status" value="1"/>
</dbReference>
<sequence>MASTQEVPLPKQTEGTLRDIAFSFFGYQPLNKTIIDPYNDMVINGLRETLEVPLFYETPQKFGMVRFRHILPVPPYEGSIMPLPNVAKIEELKKKHSEELAEDIAELEEAAKVEKQIVKLEADFKKLLKELDEEEVEEATREHEIVILTLRAGINEKKTRLFLSNLTADLIKQQDDEIEMLEDLGDYQKTLADELEKEIADARSDAAQRAEKIYEGGKSSKSRNVKNVELEEEIAQKVTAIIEKGEEIVAQLKKEFDDAMHQLVIDLKGEPSKSYNVKNIELEIVARIAAKKKEQNEKLHEALVKMYGGIPQESWLTAAKARQRGKNYMLSIYADIYIYEYKKRVQGGGDLLLNDTDDQNADIPPDRYIREKVVSLNISLTDGGKKVEPVIIKNVNLFDIPLMTGSHWDWLNIANIPKRRWNQFQECDLNPLSNFIMVGKEKAFVTQIKSSHNEPRCVLEKSPSKEPVVVCDLRCSTHSRRSNLIKLKFAVPAGKSDIKDAKICFMIMPFMKDDAIPQKTGTAKAKPAFNVFWVFRFYVIWHHFNKYGSDAEPLEDGVSTRAMFTEFNRTLLDVTSAEQQESGTVTTYRRVVEQLLDTIENARSYKADDIESDADFISYLHSFTKGAVGNDMIFSVNRLKMLFDSQFMPHVICPEYEGPNEITIYPKFTALVQMLVKYVKCYAGVRALDDRDSVEEQQLATAGMEIGVLVKKGFGKVKARLRKWLIDGEYPYSQFGEQVRNMGVAMVTSQLISSFRTGNWGLDGGGPKRPGVVQMHETASILSQWNMVRKSSIPANKNSNIEKPRRVHHTTYGIFDPTNTPDNEAVGLNRSLCLSVYVTSDNPSAYKEIVNFLHVAIESESDTAFESRGQAGDVKVMPCYLDNVFICYGTKQVYEDLRKLKLKGDLGIHTEVYIRRTIDDWEEVEEIRIRTNAGRAMRPLLLVTGKPGEQEIPALNLFRNAQKGREQAGSHLETLETPPISFLELIQHQVAEFVSPGEFQEFEVAVNYAHFIKGCQSGRQFTHIELDPYMAMSVEVATQPFPGLNPNPRVLYYAAMSRQPLSIPFATYRTRLETEIRTLNYVHKPLVTTDVIKILGLDQQGFGSMVYCAVKSKKATDEDATVWKKSFFERGGMQGTIYNTYTITAATTVGDEEEKEKDNPAIYNEGLIRVRREIGAPDILDEDEEDIKTAEIDQLRAREFAAEEENREFPFPEGVAKLSGATNVLIRPKQLIARYRAKQEITSEVEKLRLAGKRSGFVTLTDVSGSGAERQQKIVVRFPHYPRQGDKFANRYAQKGVVGDVIPDEAMPYIITPAGNITPDVIFSPTSFTSRMTAGMMAEMWAGQAIVAPDTHRIVKNLYGWNRGDLRPIPANEYVAPQFRGLKDEKGEPLDYRRSDEIKRDFWIPLVGALIKPGHPNLGFKLLSRIEADERNKKRIKNTPQRTVEKAKESNVDFGSDRGWEQQYGKEIAGRKKQGWIQVYGLVISKNVAEEDFIVPTEEYVSVLKTKERAILFSQLPDNLQIAWYLENLETIIPLYMFRFPETWPKDEAEELKDATAFRNPDRQKIKRILKSRGFASKGKYKMIDGMTGEQSSVTIFAAPVYWMQLRHLTESKYQVRDQGSMSISSRSAAKGKAVGGAVRSGELSHSALLAHGAMDYLAERFMTAADKYDVLLCGSCGEQCYRVAHTANIVCDRCGGKPVVPKAVTVPYSGMRLISMLTAAGIRPRLQTRNNPLFENTGIGEGTFVEPPNEGVKNI</sequence>
<keyword evidence="6" id="KW-0175">Coiled coil</keyword>
<dbReference type="Pfam" id="PF00562">
    <property type="entry name" value="RNA_pol_Rpb2_6"/>
    <property type="match status" value="1"/>
</dbReference>
<dbReference type="GO" id="GO:0003677">
    <property type="term" value="F:DNA binding"/>
    <property type="evidence" value="ECO:0007669"/>
    <property type="project" value="InterPro"/>
</dbReference>
<organism evidence="10">
    <name type="scientific">viral metagenome</name>
    <dbReference type="NCBI Taxonomy" id="1070528"/>
    <lineage>
        <taxon>unclassified sequences</taxon>
        <taxon>metagenomes</taxon>
        <taxon>organismal metagenomes</taxon>
    </lineage>
</organism>
<evidence type="ECO:0000256" key="2">
    <source>
        <dbReference type="ARBA" id="ARBA00022478"/>
    </source>
</evidence>
<reference evidence="10" key="1">
    <citation type="journal article" date="2020" name="Nature">
        <title>Giant virus diversity and host interactions through global metagenomics.</title>
        <authorList>
            <person name="Schulz F."/>
            <person name="Roux S."/>
            <person name="Paez-Espino D."/>
            <person name="Jungbluth S."/>
            <person name="Walsh D.A."/>
            <person name="Denef V.J."/>
            <person name="McMahon K.D."/>
            <person name="Konstantinidis K.T."/>
            <person name="Eloe-Fadrosh E.A."/>
            <person name="Kyrpides N.C."/>
            <person name="Woyke T."/>
        </authorList>
    </citation>
    <scope>NUCLEOTIDE SEQUENCE</scope>
    <source>
        <strain evidence="10">GVMAG-M-3300021079-18</strain>
    </source>
</reference>
<dbReference type="EC" id="2.7.7.6" evidence="1"/>
<feature type="domain" description="RNA polymerase Rpb2" evidence="9">
    <location>
        <begin position="774"/>
        <end position="837"/>
    </location>
</feature>
<dbReference type="PANTHER" id="PTHR20856">
    <property type="entry name" value="DNA-DIRECTED RNA POLYMERASE I SUBUNIT 2"/>
    <property type="match status" value="1"/>
</dbReference>
<dbReference type="EMBL" id="MN739414">
    <property type="protein sequence ID" value="QHT03588.1"/>
    <property type="molecule type" value="Genomic_DNA"/>
</dbReference>
<dbReference type="InterPro" id="IPR015712">
    <property type="entry name" value="DNA-dir_RNA_pol_su2"/>
</dbReference>
<dbReference type="InterPro" id="IPR037033">
    <property type="entry name" value="DNA-dir_RNAP_su2_hyb_sf"/>
</dbReference>
<feature type="domain" description="DNA-directed RNA polymerase subunit 2 hybrid-binding" evidence="7">
    <location>
        <begin position="1038"/>
        <end position="1634"/>
    </location>
</feature>
<accession>A0A6C0CG72</accession>
<dbReference type="GO" id="GO:0032549">
    <property type="term" value="F:ribonucleoside binding"/>
    <property type="evidence" value="ECO:0007669"/>
    <property type="project" value="InterPro"/>
</dbReference>
<evidence type="ECO:0000256" key="4">
    <source>
        <dbReference type="ARBA" id="ARBA00022695"/>
    </source>
</evidence>
<evidence type="ECO:0000313" key="10">
    <source>
        <dbReference type="EMBL" id="QHT03588.1"/>
    </source>
</evidence>
<evidence type="ECO:0000259" key="8">
    <source>
        <dbReference type="Pfam" id="PF04560"/>
    </source>
</evidence>
<feature type="domain" description="RNA polymerase Rpb2" evidence="8">
    <location>
        <begin position="1637"/>
        <end position="1728"/>
    </location>
</feature>
<dbReference type="InterPro" id="IPR007645">
    <property type="entry name" value="RNA_pol_Rpb2_3"/>
</dbReference>
<dbReference type="InterPro" id="IPR007120">
    <property type="entry name" value="DNA-dir_RNAP_su2_dom"/>
</dbReference>
<feature type="coiled-coil region" evidence="6">
    <location>
        <begin position="86"/>
        <end position="137"/>
    </location>
</feature>
<dbReference type="Gene3D" id="2.40.270.10">
    <property type="entry name" value="DNA-directed RNA polymerase, subunit 2, domain 6"/>
    <property type="match status" value="2"/>
</dbReference>